<sequence>MLARLRDVEQQLCTTATAVKLHLRLLEREQEVIGWTEIAALALVCGNIQQMQSEVSTSTTEILSLARNNLAGQEVDEGDTETEDEDDGIENCQVKMEIIREEPIQSLQTEVEGEEKVTVKVEESRSGEARDERDSADDETGDQRSDNERHDVDVEMTDTVTADERNETETVEDEGECLGDEDTAGDEGIHVLEKPTAQRNDETVDGEIPDLVAEAKDGGCVTVESTNSEEKVMMTLNDAQNDTKTAREECSADEVVPTSLNLYLVSENTSERQSDAENKAPVLMAAMTTLSESNNESKGISDTEKEVKQVLADATVMTEKDGNDAKKTEERKTDGTNALLETRIAKMKWWETNVNLLERTAFCDMFQTGKANAEVVNTFIASTTDMTLAALSRDPNLNSRLWIERVVKGLNHILDISTEPELIQLLAPIRESSLNLQQYCAAQYPNYLMDMHNDTLRTELEWYQLTLICESLTTWIKQLSPGHDQFSVSYLAQAIQSLGAFDSQFPKRIPVELLENLISMVQNTKLSHNARSHDDNTSISQRTEMIEANSDGNQHAEMNHIYTTDASTNAHDESPRSIHSTERSVVHDKPTAVIIHCVKDSSLNMKPVSEVQREKDLKVYIDKAKREAATTINNFQRSIKTGNCTTEATLHFRNIFTRMVSIITSNDSKYFRRRWIEQMVATCNSILESSEGVELAQNLAPLKPCCSKLQKYSSLHFPDYLVDMLNDVKTIDATPKMNDRKLTLMLRRILNQLRYDCIEYSKKRKAGVGEVRSEEKWKQLMVICEKITGCVKQIPPEEEYVQQTIRTISAFNRQFPNRIPAKLLETLCHNEQNQDTCTNLTPPVGETTTSICEPARFGDDSSTKKRNGDPDIGGPDLKRPAHNDSLDEVVNRVARNFMNAAYKAHDLIVFDGLSVTDAKTSKAFSDMKAKATASNAALHDLLKRDAIPSENTVDCFKFGTQLMTKAILEVSGYAVDYSWLTDMTHKLRQLFVMGSCNVLEKSRDSLSDCISNLEMYLSVTYEHEDENVPSLDTMEQR</sequence>
<evidence type="ECO:0000313" key="3">
    <source>
        <dbReference type="Proteomes" id="UP000237271"/>
    </source>
</evidence>
<feature type="compositionally biased region" description="Basic and acidic residues" evidence="1">
    <location>
        <begin position="856"/>
        <end position="869"/>
    </location>
</feature>
<feature type="compositionally biased region" description="Basic and acidic residues" evidence="1">
    <location>
        <begin position="141"/>
        <end position="153"/>
    </location>
</feature>
<feature type="compositionally biased region" description="Basic and acidic residues" evidence="1">
    <location>
        <begin position="114"/>
        <end position="133"/>
    </location>
</feature>
<comment type="caution">
    <text evidence="2">The sequence shown here is derived from an EMBL/GenBank/DDBJ whole genome shotgun (WGS) entry which is preliminary data.</text>
</comment>
<dbReference type="OrthoDB" id="129945at2759"/>
<protein>
    <submittedName>
        <fullName evidence="2">Uncharacterized protein</fullName>
    </submittedName>
</protein>
<proteinExistence type="predicted"/>
<gene>
    <name evidence="2" type="ORF">PHPALM_28677</name>
</gene>
<feature type="compositionally biased region" description="Acidic residues" evidence="1">
    <location>
        <begin position="169"/>
        <end position="184"/>
    </location>
</feature>
<accession>A0A2P4X9K3</accession>
<feature type="non-terminal residue" evidence="2">
    <location>
        <position position="1037"/>
    </location>
</feature>
<evidence type="ECO:0000313" key="2">
    <source>
        <dbReference type="EMBL" id="POM62199.1"/>
    </source>
</evidence>
<dbReference type="AlphaFoldDB" id="A0A2P4X9K3"/>
<name>A0A2P4X9K3_9STRA</name>
<reference evidence="2 3" key="1">
    <citation type="journal article" date="2017" name="Genome Biol. Evol.">
        <title>Phytophthora megakarya and P. palmivora, closely related causal agents of cacao black pod rot, underwent increases in genome sizes and gene numbers by different mechanisms.</title>
        <authorList>
            <person name="Ali S.S."/>
            <person name="Shao J."/>
            <person name="Lary D.J."/>
            <person name="Kronmiller B."/>
            <person name="Shen D."/>
            <person name="Strem M.D."/>
            <person name="Amoako-Attah I."/>
            <person name="Akrofi A.Y."/>
            <person name="Begoude B.A."/>
            <person name="Ten Hoopen G.M."/>
            <person name="Coulibaly K."/>
            <person name="Kebe B.I."/>
            <person name="Melnick R.L."/>
            <person name="Guiltinan M.J."/>
            <person name="Tyler B.M."/>
            <person name="Meinhardt L.W."/>
            <person name="Bailey B.A."/>
        </authorList>
    </citation>
    <scope>NUCLEOTIDE SEQUENCE [LARGE SCALE GENOMIC DNA]</scope>
    <source>
        <strain evidence="3">sbr112.9</strain>
    </source>
</reference>
<dbReference type="EMBL" id="NCKW01015635">
    <property type="protein sequence ID" value="POM62199.1"/>
    <property type="molecule type" value="Genomic_DNA"/>
</dbReference>
<dbReference type="Proteomes" id="UP000237271">
    <property type="component" value="Unassembled WGS sequence"/>
</dbReference>
<keyword evidence="3" id="KW-1185">Reference proteome</keyword>
<evidence type="ECO:0000256" key="1">
    <source>
        <dbReference type="SAM" id="MobiDB-lite"/>
    </source>
</evidence>
<feature type="region of interest" description="Disordered" evidence="1">
    <location>
        <begin position="103"/>
        <end position="184"/>
    </location>
</feature>
<organism evidence="2 3">
    <name type="scientific">Phytophthora palmivora</name>
    <dbReference type="NCBI Taxonomy" id="4796"/>
    <lineage>
        <taxon>Eukaryota</taxon>
        <taxon>Sar</taxon>
        <taxon>Stramenopiles</taxon>
        <taxon>Oomycota</taxon>
        <taxon>Peronosporomycetes</taxon>
        <taxon>Peronosporales</taxon>
        <taxon>Peronosporaceae</taxon>
        <taxon>Phytophthora</taxon>
    </lineage>
</organism>
<feature type="region of interest" description="Disordered" evidence="1">
    <location>
        <begin position="848"/>
        <end position="883"/>
    </location>
</feature>